<dbReference type="EMBL" id="RCOS01000170">
    <property type="protein sequence ID" value="RSN71726.1"/>
    <property type="molecule type" value="Genomic_DNA"/>
</dbReference>
<dbReference type="PANTHER" id="PTHR34236">
    <property type="entry name" value="DIMETHYL SULFOXIDE REDUCTASE TRANSCRIPTIONAL ACTIVATOR"/>
    <property type="match status" value="1"/>
</dbReference>
<dbReference type="OrthoDB" id="165911at2157"/>
<dbReference type="InterPro" id="IPR036388">
    <property type="entry name" value="WH-like_DNA-bd_sf"/>
</dbReference>
<evidence type="ECO:0000259" key="1">
    <source>
        <dbReference type="Pfam" id="PF04967"/>
    </source>
</evidence>
<comment type="caution">
    <text evidence="2">The sequence shown here is derived from an EMBL/GenBank/DDBJ whole genome shotgun (WGS) entry which is preliminary data.</text>
</comment>
<dbReference type="SUPFAM" id="SSF88659">
    <property type="entry name" value="Sigma3 and sigma4 domains of RNA polymerase sigma factors"/>
    <property type="match status" value="1"/>
</dbReference>
<dbReference type="InterPro" id="IPR007050">
    <property type="entry name" value="HTH_bacterioopsin"/>
</dbReference>
<gene>
    <name evidence="2" type="ORF">D6D85_15445</name>
</gene>
<name>A0A3R9R0M5_9CREN</name>
<keyword evidence="3" id="KW-1185">Reference proteome</keyword>
<protein>
    <recommendedName>
        <fullName evidence="1">HTH bat-type domain-containing protein</fullName>
    </recommendedName>
</protein>
<accession>A0A3R9R0M5</accession>
<sequence>MPIQFNIAYALYRGRCLLADIFRESVISTKSSFNGDELVGRFIGVRIGADRTVEGCLRISFKRKEFLNSLMKILQKYKMANEFFYRSRGNVLLYLSHNACANCPVVYGTSGVVPKSILVTPFGLLFELVYRKREIPNDLFEVLISGRADDVMGYMLTPREQEVLYYAYFRGYYGQPHGISLDQLSEELNISKSTLSEILRNAERKIVTAYMRHDLPHLVLSKILHVMILRNQQKLSKGRIKITQ</sequence>
<evidence type="ECO:0000313" key="3">
    <source>
        <dbReference type="Proteomes" id="UP000277582"/>
    </source>
</evidence>
<dbReference type="RefSeq" id="WP_125672856.1">
    <property type="nucleotide sequence ID" value="NZ_RCOS01000170.1"/>
</dbReference>
<dbReference type="InterPro" id="IPR013324">
    <property type="entry name" value="RNA_pol_sigma_r3/r4-like"/>
</dbReference>
<reference evidence="2 3" key="1">
    <citation type="submission" date="2018-10" db="EMBL/GenBank/DDBJ databases">
        <title>Co-occurring genomic capacity for anaerobic methane metabolism and dissimilatory sulfite reduction discovered in the Korarchaeota.</title>
        <authorList>
            <person name="Mckay L.J."/>
            <person name="Dlakic M."/>
            <person name="Fields M.W."/>
            <person name="Delmont T.O."/>
            <person name="Eren A.M."/>
            <person name="Jay Z.J."/>
            <person name="Klingelsmith K.B."/>
            <person name="Rusch D.B."/>
            <person name="Inskeep W.P."/>
        </authorList>
    </citation>
    <scope>NUCLEOTIDE SEQUENCE [LARGE SCALE GENOMIC DNA]</scope>
    <source>
        <strain evidence="2 3">MDKW</strain>
    </source>
</reference>
<dbReference type="Pfam" id="PF04967">
    <property type="entry name" value="HTH_10"/>
    <property type="match status" value="1"/>
</dbReference>
<organism evidence="2 3">
    <name type="scientific">Candidatus Methanodesulfokora washburnensis</name>
    <dbReference type="NCBI Taxonomy" id="2478471"/>
    <lineage>
        <taxon>Archaea</taxon>
        <taxon>Thermoproteota</taxon>
        <taxon>Candidatus Korarchaeia</taxon>
        <taxon>Candidatus Korarchaeia incertae sedis</taxon>
        <taxon>Candidatus Methanodesulfokora</taxon>
    </lineage>
</organism>
<proteinExistence type="predicted"/>
<dbReference type="Proteomes" id="UP000277582">
    <property type="component" value="Unassembled WGS sequence"/>
</dbReference>
<dbReference type="AlphaFoldDB" id="A0A3R9R0M5"/>
<dbReference type="PANTHER" id="PTHR34236:SF1">
    <property type="entry name" value="DIMETHYL SULFOXIDE REDUCTASE TRANSCRIPTIONAL ACTIVATOR"/>
    <property type="match status" value="1"/>
</dbReference>
<evidence type="ECO:0000313" key="2">
    <source>
        <dbReference type="EMBL" id="RSN71726.1"/>
    </source>
</evidence>
<dbReference type="Gene3D" id="1.10.10.10">
    <property type="entry name" value="Winged helix-like DNA-binding domain superfamily/Winged helix DNA-binding domain"/>
    <property type="match status" value="1"/>
</dbReference>
<feature type="domain" description="HTH bat-type" evidence="1">
    <location>
        <begin position="156"/>
        <end position="208"/>
    </location>
</feature>